<sequence>MTPNGYRYVEFALWVGSVATAIVVVLAIPSLIVGNGLVTLKYALFVVGFLLFGVGSFAIQPTPRGRGPVSRLFSMSLDGGKAFGFEQRIQELPPLDGRNLPFEDRVSRNVKVFVTSLIVLGVSILLEVGLGVTAG</sequence>
<evidence type="ECO:0000313" key="4">
    <source>
        <dbReference type="Proteomes" id="UP000003861"/>
    </source>
</evidence>
<protein>
    <submittedName>
        <fullName evidence="3">Uncharacterized protein</fullName>
    </submittedName>
</protein>
<dbReference type="STRING" id="1033806.HTIA_1820"/>
<dbReference type="Proteomes" id="UP000003861">
    <property type="component" value="Unassembled WGS sequence"/>
</dbReference>
<dbReference type="OrthoDB" id="330974at2157"/>
<feature type="transmembrane region" description="Helical" evidence="1">
    <location>
        <begin position="112"/>
        <end position="132"/>
    </location>
</feature>
<reference evidence="3 4" key="2">
    <citation type="journal article" date="2013" name="PLoS ONE">
        <title>INDIGO - INtegrated Data Warehouse of MIcrobial GenOmes with Examples from the Red Sea Extremophiles.</title>
        <authorList>
            <person name="Alam I."/>
            <person name="Antunes A."/>
            <person name="Kamau A.A."/>
            <person name="Ba Alawi W."/>
            <person name="Kalkatawi M."/>
            <person name="Stingl U."/>
            <person name="Bajic V.B."/>
        </authorList>
    </citation>
    <scope>NUCLEOTIDE SEQUENCE [LARGE SCALE GENOMIC DNA]</scope>
    <source>
        <strain evidence="3 4">SARL4B</strain>
    </source>
</reference>
<gene>
    <name evidence="3" type="ORF">HLRTI_002259</name>
    <name evidence="2" type="ORF">HTIA_1820</name>
</gene>
<evidence type="ECO:0000313" key="2">
    <source>
        <dbReference type="EMBL" id="CCQ33944.1"/>
    </source>
</evidence>
<feature type="transmembrane region" description="Helical" evidence="1">
    <location>
        <begin position="12"/>
        <end position="33"/>
    </location>
</feature>
<evidence type="ECO:0000256" key="1">
    <source>
        <dbReference type="SAM" id="Phobius"/>
    </source>
</evidence>
<dbReference type="Pfam" id="PF24432">
    <property type="entry name" value="DUF7555"/>
    <property type="match status" value="1"/>
</dbReference>
<keyword evidence="5" id="KW-1185">Reference proteome</keyword>
<dbReference type="EMBL" id="AFNT02000026">
    <property type="protein sequence ID" value="ERJ05732.1"/>
    <property type="molecule type" value="Genomic_DNA"/>
</dbReference>
<dbReference type="EMBL" id="HF571520">
    <property type="protein sequence ID" value="CCQ33944.1"/>
    <property type="molecule type" value="Genomic_DNA"/>
</dbReference>
<dbReference type="KEGG" id="hti:HTIA_1820"/>
<dbReference type="GeneID" id="23799615"/>
<name>F7PFA2_9EURY</name>
<keyword evidence="1" id="KW-0472">Membrane</keyword>
<accession>F7PFA2</accession>
<feature type="transmembrane region" description="Helical" evidence="1">
    <location>
        <begin position="39"/>
        <end position="59"/>
    </location>
</feature>
<keyword evidence="1" id="KW-0812">Transmembrane</keyword>
<dbReference type="InterPro" id="IPR055977">
    <property type="entry name" value="DUF7555"/>
</dbReference>
<evidence type="ECO:0000313" key="3">
    <source>
        <dbReference type="EMBL" id="ERJ05732.1"/>
    </source>
</evidence>
<reference evidence="2 5" key="3">
    <citation type="journal article" date="2014" name="Environ. Microbiol.">
        <title>Halorhabdus tiamatea: proteogenomics and glycosidase activity measurements identify the first cultivated euryarchaeon from a deep-sea anoxic brine lake as potential polysaccharide degrader.</title>
        <authorList>
            <person name="Werner J."/>
            <person name="Ferrer M."/>
            <person name="Michel G."/>
            <person name="Mann A.J."/>
            <person name="Huang S."/>
            <person name="Juarez S."/>
            <person name="Ciordia S."/>
            <person name="Albar J.P."/>
            <person name="Alcaide M."/>
            <person name="La Cono V."/>
            <person name="Yakimov M.M."/>
            <person name="Antunes A."/>
            <person name="Taborda M."/>
            <person name="Da Costa M.S."/>
            <person name="Amann R.I."/>
            <person name="Gloeckner F.O."/>
            <person name="Golyshina O.V."/>
            <person name="Golyshin P.N."/>
            <person name="Teeling H."/>
        </authorList>
    </citation>
    <scope>NUCLEOTIDE SEQUENCE [LARGE SCALE GENOMIC DNA]</scope>
    <source>
        <strain evidence="5">SARL4B</strain>
        <strain evidence="2">Type strain: SARL4B</strain>
    </source>
</reference>
<dbReference type="AlphaFoldDB" id="F7PFA2"/>
<organism evidence="3 4">
    <name type="scientific">Halorhabdus tiamatea SARL4B</name>
    <dbReference type="NCBI Taxonomy" id="1033806"/>
    <lineage>
        <taxon>Archaea</taxon>
        <taxon>Methanobacteriati</taxon>
        <taxon>Methanobacteriota</taxon>
        <taxon>Stenosarchaea group</taxon>
        <taxon>Halobacteria</taxon>
        <taxon>Halobacteriales</taxon>
        <taxon>Haloarculaceae</taxon>
        <taxon>Halorhabdus</taxon>
    </lineage>
</organism>
<dbReference type="Proteomes" id="UP000015381">
    <property type="component" value="Chromosome I"/>
</dbReference>
<keyword evidence="1" id="KW-1133">Transmembrane helix</keyword>
<evidence type="ECO:0000313" key="5">
    <source>
        <dbReference type="Proteomes" id="UP000015381"/>
    </source>
</evidence>
<reference evidence="3 4" key="1">
    <citation type="journal article" date="2011" name="J. Bacteriol.">
        <title>Genome sequence of Halorhabdus tiamatea, the first archaeon isolated from a deep-sea anoxic brine lake.</title>
        <authorList>
            <person name="Antunes A."/>
            <person name="Alam I."/>
            <person name="Bajic V.B."/>
            <person name="Stingl U."/>
        </authorList>
    </citation>
    <scope>NUCLEOTIDE SEQUENCE [LARGE SCALE GENOMIC DNA]</scope>
    <source>
        <strain evidence="3 4">SARL4B</strain>
    </source>
</reference>
<dbReference type="HOGENOM" id="CLU_155666_0_0_2"/>
<dbReference type="eggNOG" id="arCOG06421">
    <property type="taxonomic scope" value="Archaea"/>
</dbReference>
<proteinExistence type="predicted"/>
<dbReference type="RefSeq" id="WP_008523662.1">
    <property type="nucleotide sequence ID" value="NC_021921.1"/>
</dbReference>